<evidence type="ECO:0008006" key="3">
    <source>
        <dbReference type="Google" id="ProtNLM"/>
    </source>
</evidence>
<accession>A0ABV4KHF3</accession>
<organism evidence="1 2">
    <name type="scientific">Flavobacterium frigidarium</name>
    <dbReference type="NCBI Taxonomy" id="99286"/>
    <lineage>
        <taxon>Bacteria</taxon>
        <taxon>Pseudomonadati</taxon>
        <taxon>Bacteroidota</taxon>
        <taxon>Flavobacteriia</taxon>
        <taxon>Flavobacteriales</taxon>
        <taxon>Flavobacteriaceae</taxon>
        <taxon>Flavobacterium</taxon>
    </lineage>
</organism>
<comment type="caution">
    <text evidence="1">The sequence shown here is derived from an EMBL/GenBank/DDBJ whole genome shotgun (WGS) entry which is preliminary data.</text>
</comment>
<name>A0ABV4KHF3_9FLAO</name>
<protein>
    <recommendedName>
        <fullName evidence="3">YceI-like domain-containing protein</fullName>
    </recommendedName>
</protein>
<gene>
    <name evidence="1" type="ORF">QO192_12560</name>
</gene>
<dbReference type="Proteomes" id="UP001568894">
    <property type="component" value="Unassembled WGS sequence"/>
</dbReference>
<proteinExistence type="predicted"/>
<reference evidence="1 2" key="1">
    <citation type="submission" date="2023-05" db="EMBL/GenBank/DDBJ databases">
        <title>Adaptations of aquatic viruses from atmosphere-close ecosystems of the Central Arctic Ocean.</title>
        <authorList>
            <person name="Rahlff J."/>
            <person name="Holmfeldt K."/>
        </authorList>
    </citation>
    <scope>NUCLEOTIDE SEQUENCE [LARGE SCALE GENOMIC DNA]</scope>
    <source>
        <strain evidence="1 2">Arc14</strain>
    </source>
</reference>
<evidence type="ECO:0000313" key="2">
    <source>
        <dbReference type="Proteomes" id="UP001568894"/>
    </source>
</evidence>
<evidence type="ECO:0000313" key="1">
    <source>
        <dbReference type="EMBL" id="MEZ7516110.1"/>
    </source>
</evidence>
<dbReference type="EMBL" id="JASMRN010000010">
    <property type="protein sequence ID" value="MEZ7516110.1"/>
    <property type="molecule type" value="Genomic_DNA"/>
</dbReference>
<keyword evidence="2" id="KW-1185">Reference proteome</keyword>
<sequence length="172" mass="19338">MVLFVGFFKANAQKIYRTGDGHMMMMTMLDSLPVKAESHKLALYLDYNTKVLNGVLDLKSLSTDNLEINAMLAEEEEPLILRFTGTILSEDFLSMRHDPISFNWLVTITYKGKSYQSSFKATVTHVEQGIKMSCLISARGQVLVDDTGLNSLVHGLDKTIEVQFSQLVLKLE</sequence>
<dbReference type="RefSeq" id="WP_371571110.1">
    <property type="nucleotide sequence ID" value="NZ_JASMRN010000010.1"/>
</dbReference>